<organism evidence="1 2">
    <name type="scientific">Abeliophyllum distichum</name>
    <dbReference type="NCBI Taxonomy" id="126358"/>
    <lineage>
        <taxon>Eukaryota</taxon>
        <taxon>Viridiplantae</taxon>
        <taxon>Streptophyta</taxon>
        <taxon>Embryophyta</taxon>
        <taxon>Tracheophyta</taxon>
        <taxon>Spermatophyta</taxon>
        <taxon>Magnoliopsida</taxon>
        <taxon>eudicotyledons</taxon>
        <taxon>Gunneridae</taxon>
        <taxon>Pentapetalae</taxon>
        <taxon>asterids</taxon>
        <taxon>lamiids</taxon>
        <taxon>Lamiales</taxon>
        <taxon>Oleaceae</taxon>
        <taxon>Forsythieae</taxon>
        <taxon>Abeliophyllum</taxon>
    </lineage>
</organism>
<keyword evidence="2" id="KW-1185">Reference proteome</keyword>
<accession>A0ABD1TGC3</accession>
<dbReference type="Proteomes" id="UP001604336">
    <property type="component" value="Unassembled WGS sequence"/>
</dbReference>
<dbReference type="AlphaFoldDB" id="A0ABD1TGC3"/>
<protein>
    <submittedName>
        <fullName evidence="1">Uncharacterized protein</fullName>
    </submittedName>
</protein>
<gene>
    <name evidence="1" type="ORF">Adt_17386</name>
</gene>
<evidence type="ECO:0000313" key="2">
    <source>
        <dbReference type="Proteomes" id="UP001604336"/>
    </source>
</evidence>
<evidence type="ECO:0000313" key="1">
    <source>
        <dbReference type="EMBL" id="KAL2511786.1"/>
    </source>
</evidence>
<name>A0ABD1TGC3_9LAMI</name>
<proteinExistence type="predicted"/>
<reference evidence="2" key="1">
    <citation type="submission" date="2024-07" db="EMBL/GenBank/DDBJ databases">
        <title>Two chromosome-level genome assemblies of Korean endemic species Abeliophyllum distichum and Forsythia ovata (Oleaceae).</title>
        <authorList>
            <person name="Jang H."/>
        </authorList>
    </citation>
    <scope>NUCLEOTIDE SEQUENCE [LARGE SCALE GENOMIC DNA]</scope>
</reference>
<sequence length="136" mass="15506">MGHERTEDGSRTDGEWVANGRRMGRERRMGRADGWASRWVANGEWVAQNGADGSGSRTEKEIARWVANGEEVDRRGRDGEEVVGVEREWSDLGFQIGAVEREWRETTNVLQNGEVWGDYSQPIFIQMAVHVGEWEK</sequence>
<comment type="caution">
    <text evidence="1">The sequence shown here is derived from an EMBL/GenBank/DDBJ whole genome shotgun (WGS) entry which is preliminary data.</text>
</comment>
<dbReference type="EMBL" id="JBFOLK010000005">
    <property type="protein sequence ID" value="KAL2511786.1"/>
    <property type="molecule type" value="Genomic_DNA"/>
</dbReference>